<keyword evidence="3" id="KW-0812">Transmembrane</keyword>
<dbReference type="InterPro" id="IPR006969">
    <property type="entry name" value="Stig-like"/>
</dbReference>
<dbReference type="STRING" id="72664.V4JY23"/>
<proteinExistence type="inferred from homology"/>
<evidence type="ECO:0008006" key="6">
    <source>
        <dbReference type="Google" id="ProtNLM"/>
    </source>
</evidence>
<dbReference type="Gramene" id="ESQ30400">
    <property type="protein sequence ID" value="ESQ30400"/>
    <property type="gene ID" value="EUTSA_v10012189mg"/>
</dbReference>
<comment type="similarity">
    <text evidence="1">Belongs to the STIG1 family.</text>
</comment>
<evidence type="ECO:0000256" key="3">
    <source>
        <dbReference type="SAM" id="Phobius"/>
    </source>
</evidence>
<dbReference type="AlphaFoldDB" id="V4JY23"/>
<feature type="transmembrane region" description="Helical" evidence="3">
    <location>
        <begin position="6"/>
        <end position="28"/>
    </location>
</feature>
<keyword evidence="5" id="KW-1185">Reference proteome</keyword>
<dbReference type="OMA" id="CANLAYD"/>
<sequence length="155" mass="17068">MGLKNIILAISLTIFITIFVLISTIFIGNNKTEMHMHMQTQAKTLTKKPPRVSRFLAQNAKIGRNANGAEHCNKNEEICKSQGTNNSTMACCSNKCVDVAYDNDNCGACKNQCLFTQACCGGECVYLAYDKRHCGECNHSCLVGEFCVYGLCNYA</sequence>
<reference evidence="4 5" key="1">
    <citation type="journal article" date="2013" name="Front. Plant Sci.">
        <title>The Reference Genome of the Halophytic Plant Eutrema salsugineum.</title>
        <authorList>
            <person name="Yang R."/>
            <person name="Jarvis D.E."/>
            <person name="Chen H."/>
            <person name="Beilstein M.A."/>
            <person name="Grimwood J."/>
            <person name="Jenkins J."/>
            <person name="Shu S."/>
            <person name="Prochnik S."/>
            <person name="Xin M."/>
            <person name="Ma C."/>
            <person name="Schmutz J."/>
            <person name="Wing R.A."/>
            <person name="Mitchell-Olds T."/>
            <person name="Schumaker K.S."/>
            <person name="Wang X."/>
        </authorList>
    </citation>
    <scope>NUCLEOTIDE SEQUENCE [LARGE SCALE GENOMIC DNA]</scope>
</reference>
<evidence type="ECO:0000313" key="4">
    <source>
        <dbReference type="EMBL" id="ESQ30400.1"/>
    </source>
</evidence>
<accession>V4JY23</accession>
<protein>
    <recommendedName>
        <fullName evidence="6">Stigma-specific STIG1-like protein 1</fullName>
    </recommendedName>
</protein>
<keyword evidence="3" id="KW-0472">Membrane</keyword>
<dbReference type="eggNOG" id="ENOG502S1NG">
    <property type="taxonomic scope" value="Eukaryota"/>
</dbReference>
<dbReference type="PANTHER" id="PTHR33227">
    <property type="entry name" value="STIGMA-SPECIFIC STIG1-LIKE PROTEIN 3"/>
    <property type="match status" value="1"/>
</dbReference>
<evidence type="ECO:0000256" key="2">
    <source>
        <dbReference type="ARBA" id="ARBA00022729"/>
    </source>
</evidence>
<name>V4JY23_EUTSA</name>
<keyword evidence="3" id="KW-1133">Transmembrane helix</keyword>
<evidence type="ECO:0000256" key="1">
    <source>
        <dbReference type="ARBA" id="ARBA00006010"/>
    </source>
</evidence>
<dbReference type="KEGG" id="eus:EUTSA_v10012189mg"/>
<dbReference type="EMBL" id="KI517809">
    <property type="protein sequence ID" value="ESQ30400.1"/>
    <property type="molecule type" value="Genomic_DNA"/>
</dbReference>
<dbReference type="Pfam" id="PF04885">
    <property type="entry name" value="Stig1"/>
    <property type="match status" value="1"/>
</dbReference>
<organism evidence="4 5">
    <name type="scientific">Eutrema salsugineum</name>
    <name type="common">Saltwater cress</name>
    <name type="synonym">Sisymbrium salsugineum</name>
    <dbReference type="NCBI Taxonomy" id="72664"/>
    <lineage>
        <taxon>Eukaryota</taxon>
        <taxon>Viridiplantae</taxon>
        <taxon>Streptophyta</taxon>
        <taxon>Embryophyta</taxon>
        <taxon>Tracheophyta</taxon>
        <taxon>Spermatophyta</taxon>
        <taxon>Magnoliopsida</taxon>
        <taxon>eudicotyledons</taxon>
        <taxon>Gunneridae</taxon>
        <taxon>Pentapetalae</taxon>
        <taxon>rosids</taxon>
        <taxon>malvids</taxon>
        <taxon>Brassicales</taxon>
        <taxon>Brassicaceae</taxon>
        <taxon>Eutremeae</taxon>
        <taxon>Eutrema</taxon>
    </lineage>
</organism>
<dbReference type="Proteomes" id="UP000030689">
    <property type="component" value="Unassembled WGS sequence"/>
</dbReference>
<keyword evidence="2" id="KW-0732">Signal</keyword>
<dbReference type="PANTHER" id="PTHR33227:SF18">
    <property type="entry name" value="STIGMA-SPECIFIC STIG1-LIKE PROTEIN 3"/>
    <property type="match status" value="1"/>
</dbReference>
<gene>
    <name evidence="4" type="ORF">EUTSA_v10012189mg</name>
</gene>
<dbReference type="OrthoDB" id="1841769at2759"/>
<evidence type="ECO:0000313" key="5">
    <source>
        <dbReference type="Proteomes" id="UP000030689"/>
    </source>
</evidence>